<dbReference type="Pfam" id="PF07486">
    <property type="entry name" value="Hydrolase_2"/>
    <property type="match status" value="1"/>
</dbReference>
<keyword evidence="1" id="KW-0732">Signal</keyword>
<evidence type="ECO:0000313" key="3">
    <source>
        <dbReference type="EMBL" id="HJH49157.1"/>
    </source>
</evidence>
<dbReference type="RefSeq" id="WP_277271654.1">
    <property type="nucleotide sequence ID" value="NZ_DYXE01000028.1"/>
</dbReference>
<name>A0A9D3AIL9_9FIRM</name>
<keyword evidence="3" id="KW-0378">Hydrolase</keyword>
<proteinExistence type="predicted"/>
<dbReference type="Gene3D" id="1.10.10.2520">
    <property type="entry name" value="Cell wall hydrolase SleB, domain 1"/>
    <property type="match status" value="1"/>
</dbReference>
<sequence length="225" mass="24096">MNRRTLYGSAYLLVSTGLLTAGFTSYAAAPDLTGQAACVQQAEAACQPGELPRQISREITQEISREVCTETDVRSAKLLTQAMETVGEKSSQAVKEAETLGIKKEQERRAALEAAHQQELELLASIIFCEAGNQPYVGQVAVGAVVMNRVESGLFPDSIEAVVYQSGQFVPAGTGWLDQVRNAGSYTDAAMQAAKDAFAGTDPVEGCLYFDQGGYGMQIGAHYFH</sequence>
<evidence type="ECO:0000313" key="4">
    <source>
        <dbReference type="Proteomes" id="UP000813420"/>
    </source>
</evidence>
<dbReference type="EMBL" id="DYXE01000028">
    <property type="protein sequence ID" value="HJH49157.1"/>
    <property type="molecule type" value="Genomic_DNA"/>
</dbReference>
<reference evidence="3" key="1">
    <citation type="journal article" date="2021" name="PeerJ">
        <title>Extensive microbial diversity within the chicken gut microbiome revealed by metagenomics and culture.</title>
        <authorList>
            <person name="Gilroy R."/>
            <person name="Ravi A."/>
            <person name="Getino M."/>
            <person name="Pursley I."/>
            <person name="Horton D.L."/>
            <person name="Alikhan N.F."/>
            <person name="Baker D."/>
            <person name="Gharbi K."/>
            <person name="Hall N."/>
            <person name="Watson M."/>
            <person name="Adriaenssens E.M."/>
            <person name="Foster-Nyarko E."/>
            <person name="Jarju S."/>
            <person name="Secka A."/>
            <person name="Antonio M."/>
            <person name="Oren A."/>
            <person name="Chaudhuri R.R."/>
            <person name="La Ragione R."/>
            <person name="Hildebrand F."/>
            <person name="Pallen M.J."/>
        </authorList>
    </citation>
    <scope>NUCLEOTIDE SEQUENCE</scope>
    <source>
        <strain evidence="3">USAMLcec4-12693</strain>
    </source>
</reference>
<dbReference type="GO" id="GO:0016787">
    <property type="term" value="F:hydrolase activity"/>
    <property type="evidence" value="ECO:0007669"/>
    <property type="project" value="UniProtKB-KW"/>
</dbReference>
<protein>
    <submittedName>
        <fullName evidence="3">Cell wall hydrolase</fullName>
    </submittedName>
</protein>
<gene>
    <name evidence="3" type="ORF">K8V39_02715</name>
</gene>
<evidence type="ECO:0000256" key="1">
    <source>
        <dbReference type="SAM" id="SignalP"/>
    </source>
</evidence>
<dbReference type="Proteomes" id="UP000813420">
    <property type="component" value="Unassembled WGS sequence"/>
</dbReference>
<evidence type="ECO:0000259" key="2">
    <source>
        <dbReference type="Pfam" id="PF07486"/>
    </source>
</evidence>
<dbReference type="AlphaFoldDB" id="A0A9D3AIL9"/>
<dbReference type="InterPro" id="IPR011105">
    <property type="entry name" value="Cell_wall_hydrolase_SleB"/>
</dbReference>
<organism evidence="3 4">
    <name type="scientific">Merdimonas faecis</name>
    <dbReference type="NCBI Taxonomy" id="1653435"/>
    <lineage>
        <taxon>Bacteria</taxon>
        <taxon>Bacillati</taxon>
        <taxon>Bacillota</taxon>
        <taxon>Clostridia</taxon>
        <taxon>Lachnospirales</taxon>
        <taxon>Lachnospiraceae</taxon>
        <taxon>Merdimonas</taxon>
    </lineage>
</organism>
<dbReference type="InterPro" id="IPR042047">
    <property type="entry name" value="SleB_dom1"/>
</dbReference>
<feature type="domain" description="Cell wall hydrolase SleB" evidence="2">
    <location>
        <begin position="134"/>
        <end position="211"/>
    </location>
</feature>
<accession>A0A9D3AIL9</accession>
<feature type="chain" id="PRO_5038428034" evidence="1">
    <location>
        <begin position="28"/>
        <end position="225"/>
    </location>
</feature>
<comment type="caution">
    <text evidence="3">The sequence shown here is derived from an EMBL/GenBank/DDBJ whole genome shotgun (WGS) entry which is preliminary data.</text>
</comment>
<reference evidence="3" key="2">
    <citation type="submission" date="2021-09" db="EMBL/GenBank/DDBJ databases">
        <authorList>
            <person name="Gilroy R."/>
        </authorList>
    </citation>
    <scope>NUCLEOTIDE SEQUENCE</scope>
    <source>
        <strain evidence="3">USAMLcec4-12693</strain>
    </source>
</reference>
<feature type="signal peptide" evidence="1">
    <location>
        <begin position="1"/>
        <end position="27"/>
    </location>
</feature>